<evidence type="ECO:0000313" key="3">
    <source>
        <dbReference type="Proteomes" id="UP000540909"/>
    </source>
</evidence>
<reference evidence="2 3" key="1">
    <citation type="submission" date="2020-08" db="EMBL/GenBank/DDBJ databases">
        <title>Genomic Encyclopedia of Type Strains, Phase IV (KMG-V): Genome sequencing to study the core and pangenomes of soil and plant-associated prokaryotes.</title>
        <authorList>
            <person name="Whitman W."/>
        </authorList>
    </citation>
    <scope>NUCLEOTIDE SEQUENCE [LARGE SCALE GENOMIC DNA]</scope>
    <source>
        <strain evidence="2 3">SEMIA 4089</strain>
    </source>
</reference>
<dbReference type="Pfam" id="PF03869">
    <property type="entry name" value="Arc"/>
    <property type="match status" value="1"/>
</dbReference>
<proteinExistence type="predicted"/>
<evidence type="ECO:0000313" key="2">
    <source>
        <dbReference type="EMBL" id="MBB4236672.1"/>
    </source>
</evidence>
<organism evidence="2 3">
    <name type="scientific">Rhizobium esperanzae</name>
    <dbReference type="NCBI Taxonomy" id="1967781"/>
    <lineage>
        <taxon>Bacteria</taxon>
        <taxon>Pseudomonadati</taxon>
        <taxon>Pseudomonadota</taxon>
        <taxon>Alphaproteobacteria</taxon>
        <taxon>Hyphomicrobiales</taxon>
        <taxon>Rhizobiaceae</taxon>
        <taxon>Rhizobium/Agrobacterium group</taxon>
        <taxon>Rhizobium</taxon>
    </lineage>
</organism>
<dbReference type="GO" id="GO:0006355">
    <property type="term" value="P:regulation of DNA-templated transcription"/>
    <property type="evidence" value="ECO:0007669"/>
    <property type="project" value="InterPro"/>
</dbReference>
<name>A0A7W6R4R1_9HYPH</name>
<gene>
    <name evidence="2" type="ORF">GGD57_003262</name>
</gene>
<dbReference type="InterPro" id="IPR005569">
    <property type="entry name" value="Arc_DNA-bd_dom"/>
</dbReference>
<protein>
    <submittedName>
        <fullName evidence="2">Plasmid stability protein</fullName>
    </submittedName>
</protein>
<accession>A0A7W6R4R1</accession>
<comment type="caution">
    <text evidence="2">The sequence shown here is derived from an EMBL/GenBank/DDBJ whole genome shotgun (WGS) entry which is preliminary data.</text>
</comment>
<dbReference type="InterPro" id="IPR013321">
    <property type="entry name" value="Arc_rbn_hlx_hlx"/>
</dbReference>
<evidence type="ECO:0000259" key="1">
    <source>
        <dbReference type="Pfam" id="PF03869"/>
    </source>
</evidence>
<dbReference type="SUPFAM" id="SSF47598">
    <property type="entry name" value="Ribbon-helix-helix"/>
    <property type="match status" value="1"/>
</dbReference>
<dbReference type="InterPro" id="IPR010985">
    <property type="entry name" value="Ribbon_hlx_hlx"/>
</dbReference>
<dbReference type="GO" id="GO:0003677">
    <property type="term" value="F:DNA binding"/>
    <property type="evidence" value="ECO:0007669"/>
    <property type="project" value="InterPro"/>
</dbReference>
<dbReference type="AlphaFoldDB" id="A0A7W6R4R1"/>
<dbReference type="EMBL" id="JACIFY010000011">
    <property type="protein sequence ID" value="MBB4236672.1"/>
    <property type="molecule type" value="Genomic_DNA"/>
</dbReference>
<dbReference type="Gene3D" id="1.10.1220.10">
    <property type="entry name" value="Met repressor-like"/>
    <property type="match status" value="1"/>
</dbReference>
<sequence>MVQDTPSRKLEQYIVRFPDGMRDSLKVQAAQNGRSLNAEIVKRLQDTLEYDEHVARHATAPEPNEADYGVSFGDHLKSHPTPGLAKETLDNILDELRLLRSSILDVRYLPDGRRQVEFAPATRNDDDAPLPVEAFPAKDDPGYDEALLKNLQTIAARYGFDLVKKSNG</sequence>
<feature type="domain" description="Arc-like DNA binding" evidence="1">
    <location>
        <begin position="7"/>
        <end position="49"/>
    </location>
</feature>
<dbReference type="Proteomes" id="UP000540909">
    <property type="component" value="Unassembled WGS sequence"/>
</dbReference>